<dbReference type="EMBL" id="JACTNZ010000012">
    <property type="protein sequence ID" value="KAG5523470.1"/>
    <property type="molecule type" value="Genomic_DNA"/>
</dbReference>
<evidence type="ECO:0000313" key="2">
    <source>
        <dbReference type="Proteomes" id="UP000823749"/>
    </source>
</evidence>
<comment type="caution">
    <text evidence="1">The sequence shown here is derived from an EMBL/GenBank/DDBJ whole genome shotgun (WGS) entry which is preliminary data.</text>
</comment>
<dbReference type="Proteomes" id="UP000823749">
    <property type="component" value="Chromosome 12"/>
</dbReference>
<reference evidence="1" key="1">
    <citation type="submission" date="2020-08" db="EMBL/GenBank/DDBJ databases">
        <title>Plant Genome Project.</title>
        <authorList>
            <person name="Zhang R.-G."/>
        </authorList>
    </citation>
    <scope>NUCLEOTIDE SEQUENCE</scope>
    <source>
        <strain evidence="1">WSP0</strain>
        <tissue evidence="1">Leaf</tissue>
    </source>
</reference>
<accession>A0AAV6IA29</accession>
<gene>
    <name evidence="1" type="ORF">RHGRI_035317</name>
</gene>
<protein>
    <submittedName>
        <fullName evidence="1">Uncharacterized protein</fullName>
    </submittedName>
</protein>
<dbReference type="AlphaFoldDB" id="A0AAV6IA29"/>
<keyword evidence="2" id="KW-1185">Reference proteome</keyword>
<proteinExistence type="predicted"/>
<organism evidence="1 2">
    <name type="scientific">Rhododendron griersonianum</name>
    <dbReference type="NCBI Taxonomy" id="479676"/>
    <lineage>
        <taxon>Eukaryota</taxon>
        <taxon>Viridiplantae</taxon>
        <taxon>Streptophyta</taxon>
        <taxon>Embryophyta</taxon>
        <taxon>Tracheophyta</taxon>
        <taxon>Spermatophyta</taxon>
        <taxon>Magnoliopsida</taxon>
        <taxon>eudicotyledons</taxon>
        <taxon>Gunneridae</taxon>
        <taxon>Pentapetalae</taxon>
        <taxon>asterids</taxon>
        <taxon>Ericales</taxon>
        <taxon>Ericaceae</taxon>
        <taxon>Ericoideae</taxon>
        <taxon>Rhodoreae</taxon>
        <taxon>Rhododendron</taxon>
    </lineage>
</organism>
<evidence type="ECO:0000313" key="1">
    <source>
        <dbReference type="EMBL" id="KAG5523470.1"/>
    </source>
</evidence>
<sequence length="113" mass="12478">MLHCGRFGRSGLNVARREGLRTGQRRGELREVEDRRFALDAQRSGIVRPGRHLRGVVSAEPNARFLSGLADFGHPLAPATLPDSPVNWVLFVVGAGGSELVRDRVWQGLSRPR</sequence>
<name>A0AAV6IA29_9ERIC</name>